<evidence type="ECO:0000256" key="1">
    <source>
        <dbReference type="SAM" id="MobiDB-lite"/>
    </source>
</evidence>
<evidence type="ECO:0000313" key="4">
    <source>
        <dbReference type="EMBL" id="EHE97754.1"/>
    </source>
</evidence>
<dbReference type="eggNOG" id="COG2946">
    <property type="taxonomic scope" value="Bacteria"/>
</dbReference>
<dbReference type="PATRIC" id="fig|742733.3.peg.3201"/>
<dbReference type="RefSeq" id="WP_007863505.1">
    <property type="nucleotide sequence ID" value="NZ_JH376423.1"/>
</dbReference>
<dbReference type="Pfam" id="PF18106">
    <property type="entry name" value="Rol_Rep_N"/>
    <property type="match status" value="1"/>
</dbReference>
<sequence>MEERSGSVLSKLPYTNRGVIRQEELSALIDWCQITVKDISLEEVIERVLRIPSELMEVTEYQKGIAGHELVAVFDNIKVLKPTGKAQYNGFQILMSGSGCRNYENFLQLNGETWFDFLRRVNRYHVNFPRLDLAIDDRKPYLSIPELIQRTKEGLLSSKMREVDFHDSGEVKEEVYQSKGGSLYIGSSASNLRIVFYEKGYEQNRKYGTELDENWNRYELRFRQETAVKAVEELIRCEDVARLAMEVLNSKVRFLEQPKDNKNLRKRLYPTYEAWAELMKEIGKVRLTIEPQKKNLQRVWDWLERSVAPSLKLFAELGKIEKKDYIGDLIENGEMNATQRKLYDDYIKARCFDERGREHRKGVAESERSKRVSRSWRN</sequence>
<proteinExistence type="predicted"/>
<evidence type="ECO:0000259" key="3">
    <source>
        <dbReference type="Pfam" id="PF18106"/>
    </source>
</evidence>
<protein>
    <submittedName>
        <fullName evidence="4">Uncharacterized protein</fullName>
    </submittedName>
</protein>
<reference evidence="4 5" key="1">
    <citation type="submission" date="2011-08" db="EMBL/GenBank/DDBJ databases">
        <title>The Genome Sequence of Clostridium citroniae WAL-17108.</title>
        <authorList>
            <consortium name="The Broad Institute Genome Sequencing Platform"/>
            <person name="Earl A."/>
            <person name="Ward D."/>
            <person name="Feldgarden M."/>
            <person name="Gevers D."/>
            <person name="Finegold S.M."/>
            <person name="Summanen P.H."/>
            <person name="Molitoris D.R."/>
            <person name="Vaisanen M.L."/>
            <person name="Daigneault M."/>
            <person name="Allen-Vercoe E."/>
            <person name="Young S.K."/>
            <person name="Zeng Q."/>
            <person name="Gargeya S."/>
            <person name="Fitzgerald M."/>
            <person name="Haas B."/>
            <person name="Abouelleil A."/>
            <person name="Alvarado L."/>
            <person name="Arachchi H.M."/>
            <person name="Berlin A."/>
            <person name="Brown A."/>
            <person name="Chapman S.B."/>
            <person name="Chen Z."/>
            <person name="Dunbar C."/>
            <person name="Freedman E."/>
            <person name="Gearin G."/>
            <person name="Gellesch M."/>
            <person name="Goldberg J."/>
            <person name="Griggs A."/>
            <person name="Gujja S."/>
            <person name="Heiman D."/>
            <person name="Howarth C."/>
            <person name="Larson L."/>
            <person name="Lui A."/>
            <person name="MacDonald P.J.P."/>
            <person name="Montmayeur A."/>
            <person name="Murphy C."/>
            <person name="Neiman D."/>
            <person name="Pearson M."/>
            <person name="Priest M."/>
            <person name="Roberts A."/>
            <person name="Saif S."/>
            <person name="Shea T."/>
            <person name="Shenoy N."/>
            <person name="Sisk P."/>
            <person name="Stolte C."/>
            <person name="Sykes S."/>
            <person name="Wortman J."/>
            <person name="Nusbaum C."/>
            <person name="Birren B."/>
        </authorList>
    </citation>
    <scope>NUCLEOTIDE SEQUENCE [LARGE SCALE GENOMIC DNA]</scope>
    <source>
        <strain evidence="4 5">WAL-17108</strain>
    </source>
</reference>
<dbReference type="AlphaFoldDB" id="G5HKK9"/>
<accession>G5HKK9</accession>
<feature type="domain" description="Replication initiation protein-like C-terminal" evidence="2">
    <location>
        <begin position="126"/>
        <end position="330"/>
    </location>
</feature>
<dbReference type="EMBL" id="ADLJ01000026">
    <property type="protein sequence ID" value="EHE97754.1"/>
    <property type="molecule type" value="Genomic_DNA"/>
</dbReference>
<feature type="compositionally biased region" description="Basic and acidic residues" evidence="1">
    <location>
        <begin position="358"/>
        <end position="370"/>
    </location>
</feature>
<dbReference type="HOGENOM" id="CLU_037938_1_0_9"/>
<dbReference type="InterPro" id="IPR003491">
    <property type="entry name" value="REP-like_C"/>
</dbReference>
<organism evidence="4 5">
    <name type="scientific">[Clostridium] citroniae WAL-17108</name>
    <dbReference type="NCBI Taxonomy" id="742733"/>
    <lineage>
        <taxon>Bacteria</taxon>
        <taxon>Bacillati</taxon>
        <taxon>Bacillota</taxon>
        <taxon>Clostridia</taxon>
        <taxon>Lachnospirales</taxon>
        <taxon>Lachnospiraceae</taxon>
        <taxon>Enterocloster</taxon>
    </lineage>
</organism>
<dbReference type="Pfam" id="PF02486">
    <property type="entry name" value="Rep_trans"/>
    <property type="match status" value="1"/>
</dbReference>
<gene>
    <name evidence="4" type="ORF">HMPREF9469_03087</name>
</gene>
<evidence type="ECO:0000313" key="5">
    <source>
        <dbReference type="Proteomes" id="UP000003763"/>
    </source>
</evidence>
<feature type="domain" description="Rolling Circle replication initiation protein N-terminal" evidence="3">
    <location>
        <begin position="27"/>
        <end position="119"/>
    </location>
</feature>
<evidence type="ECO:0000259" key="2">
    <source>
        <dbReference type="Pfam" id="PF02486"/>
    </source>
</evidence>
<feature type="region of interest" description="Disordered" evidence="1">
    <location>
        <begin position="358"/>
        <end position="378"/>
    </location>
</feature>
<comment type="caution">
    <text evidence="4">The sequence shown here is derived from an EMBL/GenBank/DDBJ whole genome shotgun (WGS) entry which is preliminary data.</text>
</comment>
<dbReference type="Proteomes" id="UP000003763">
    <property type="component" value="Unassembled WGS sequence"/>
</dbReference>
<name>G5HKK9_9FIRM</name>
<dbReference type="InterPro" id="IPR040819">
    <property type="entry name" value="Rol_Rep_N"/>
</dbReference>